<feature type="region of interest" description="Disordered" evidence="1">
    <location>
        <begin position="1"/>
        <end position="45"/>
    </location>
</feature>
<dbReference type="Proteomes" id="UP000000851">
    <property type="component" value="Chromosome"/>
</dbReference>
<evidence type="ECO:0000256" key="1">
    <source>
        <dbReference type="SAM" id="MobiDB-lite"/>
    </source>
</evidence>
<dbReference type="eggNOG" id="COG0208">
    <property type="taxonomic scope" value="Bacteria"/>
</dbReference>
<dbReference type="OrthoDB" id="5500270at2"/>
<dbReference type="STRING" id="479433.Caci_0537"/>
<dbReference type="GO" id="GO:0016491">
    <property type="term" value="F:oxidoreductase activity"/>
    <property type="evidence" value="ECO:0007669"/>
    <property type="project" value="InterPro"/>
</dbReference>
<accession>C7PXC9</accession>
<dbReference type="Gene3D" id="1.10.620.20">
    <property type="entry name" value="Ribonucleotide Reductase, subunit A"/>
    <property type="match status" value="1"/>
</dbReference>
<dbReference type="HOGENOM" id="CLU_865539_0_0_11"/>
<evidence type="ECO:0000313" key="3">
    <source>
        <dbReference type="Proteomes" id="UP000000851"/>
    </source>
</evidence>
<proteinExistence type="predicted"/>
<dbReference type="SUPFAM" id="SSF47240">
    <property type="entry name" value="Ferritin-like"/>
    <property type="match status" value="1"/>
</dbReference>
<feature type="compositionally biased region" description="Basic and acidic residues" evidence="1">
    <location>
        <begin position="23"/>
        <end position="34"/>
    </location>
</feature>
<sequence length="353" mass="37667">MSGGASTGTDGGSAQEGTAGSDTEGHAHDAHDEVGPPGRDGLRSLPGSADLYNRWESRQWSVAGLDLARDRRRFAELRPFARREILSALAELEIGESCVTRTLSALADHAPDEADRLYLCTQMADEARHVRFFQSYLSDVAGIAAEQLEPHGAMGGESGFGVVYDPLLTRHTAAVRTRPDDRRVWHVAVVSYHLLAEGLLAVAGLRALRALAKSCELTALSEGLANVVRDEARHVTFGLAATRRGAQSGYADAIGEAYLDGLGAATRVLVNPARRAASPVLPTALRAYAGNLAAEWSAANARMCRHVEVVGLAALDTSANLCWSSGLDAAFAEYRERWGAHHPVARARQLGLV</sequence>
<dbReference type="KEGG" id="cai:Caci_0537"/>
<dbReference type="FunCoup" id="C7PXC9">
    <property type="interactions" value="31"/>
</dbReference>
<feature type="compositionally biased region" description="Gly residues" evidence="1">
    <location>
        <begin position="1"/>
        <end position="11"/>
    </location>
</feature>
<gene>
    <name evidence="2" type="ordered locus">Caci_0537</name>
</gene>
<dbReference type="InterPro" id="IPR012348">
    <property type="entry name" value="RNR-like"/>
</dbReference>
<reference evidence="2 3" key="1">
    <citation type="journal article" date="2009" name="Stand. Genomic Sci.">
        <title>Complete genome sequence of Catenulispora acidiphila type strain (ID 139908).</title>
        <authorList>
            <person name="Copeland A."/>
            <person name="Lapidus A."/>
            <person name="Glavina Del Rio T."/>
            <person name="Nolan M."/>
            <person name="Lucas S."/>
            <person name="Chen F."/>
            <person name="Tice H."/>
            <person name="Cheng J.F."/>
            <person name="Bruce D."/>
            <person name="Goodwin L."/>
            <person name="Pitluck S."/>
            <person name="Mikhailova N."/>
            <person name="Pati A."/>
            <person name="Ivanova N."/>
            <person name="Mavromatis K."/>
            <person name="Chen A."/>
            <person name="Palaniappan K."/>
            <person name="Chain P."/>
            <person name="Land M."/>
            <person name="Hauser L."/>
            <person name="Chang Y.J."/>
            <person name="Jeffries C.D."/>
            <person name="Chertkov O."/>
            <person name="Brettin T."/>
            <person name="Detter J.C."/>
            <person name="Han C."/>
            <person name="Ali Z."/>
            <person name="Tindall B.J."/>
            <person name="Goker M."/>
            <person name="Bristow J."/>
            <person name="Eisen J.A."/>
            <person name="Markowitz V."/>
            <person name="Hugenholtz P."/>
            <person name="Kyrpides N.C."/>
            <person name="Klenk H.P."/>
        </authorList>
    </citation>
    <scope>NUCLEOTIDE SEQUENCE [LARGE SCALE GENOMIC DNA]</scope>
    <source>
        <strain evidence="3">DSM 44928 / JCM 14897 / NBRC 102108 / NRRL B-24433 / ID139908</strain>
    </source>
</reference>
<name>C7PXC9_CATAD</name>
<dbReference type="InParanoid" id="C7PXC9"/>
<dbReference type="RefSeq" id="WP_012784775.1">
    <property type="nucleotide sequence ID" value="NC_013131.1"/>
</dbReference>
<evidence type="ECO:0000313" key="2">
    <source>
        <dbReference type="EMBL" id="ACU69480.1"/>
    </source>
</evidence>
<dbReference type="EMBL" id="CP001700">
    <property type="protein sequence ID" value="ACU69480.1"/>
    <property type="molecule type" value="Genomic_DNA"/>
</dbReference>
<dbReference type="InterPro" id="IPR009078">
    <property type="entry name" value="Ferritin-like_SF"/>
</dbReference>
<dbReference type="AlphaFoldDB" id="C7PXC9"/>
<keyword evidence="3" id="KW-1185">Reference proteome</keyword>
<protein>
    <submittedName>
        <fullName evidence="2">Uncharacterized protein</fullName>
    </submittedName>
</protein>
<organism evidence="2 3">
    <name type="scientific">Catenulispora acidiphila (strain DSM 44928 / JCM 14897 / NBRC 102108 / NRRL B-24433 / ID139908)</name>
    <dbReference type="NCBI Taxonomy" id="479433"/>
    <lineage>
        <taxon>Bacteria</taxon>
        <taxon>Bacillati</taxon>
        <taxon>Actinomycetota</taxon>
        <taxon>Actinomycetes</taxon>
        <taxon>Catenulisporales</taxon>
        <taxon>Catenulisporaceae</taxon>
        <taxon>Catenulispora</taxon>
    </lineage>
</organism>